<dbReference type="InterPro" id="IPR036986">
    <property type="entry name" value="S4_RNA-bd_sf"/>
</dbReference>
<dbReference type="InterPro" id="IPR002942">
    <property type="entry name" value="S4_RNA-bd"/>
</dbReference>
<dbReference type="Pfam" id="PF01479">
    <property type="entry name" value="S4"/>
    <property type="match status" value="1"/>
</dbReference>
<dbReference type="SUPFAM" id="SSF55174">
    <property type="entry name" value="Alpha-L RNA-binding motif"/>
    <property type="match status" value="1"/>
</dbReference>
<gene>
    <name evidence="3" type="ORF">ENO08_06175</name>
</gene>
<name>A0A7V2F3Z3_UNCEI</name>
<accession>A0A7V2F3Z3</accession>
<protein>
    <submittedName>
        <fullName evidence="3">RNA-binding protein</fullName>
    </submittedName>
</protein>
<dbReference type="Gene3D" id="3.10.290.10">
    <property type="entry name" value="RNA-binding S4 domain"/>
    <property type="match status" value="1"/>
</dbReference>
<evidence type="ECO:0000259" key="2">
    <source>
        <dbReference type="SMART" id="SM00363"/>
    </source>
</evidence>
<evidence type="ECO:0000256" key="1">
    <source>
        <dbReference type="PROSITE-ProRule" id="PRU00182"/>
    </source>
</evidence>
<dbReference type="GO" id="GO:0003723">
    <property type="term" value="F:RNA binding"/>
    <property type="evidence" value="ECO:0007669"/>
    <property type="project" value="UniProtKB-KW"/>
</dbReference>
<dbReference type="SMART" id="SM00363">
    <property type="entry name" value="S4"/>
    <property type="match status" value="1"/>
</dbReference>
<reference evidence="3" key="1">
    <citation type="journal article" date="2020" name="mSystems">
        <title>Genome- and Community-Level Interaction Insights into Carbon Utilization and Element Cycling Functions of Hydrothermarchaeota in Hydrothermal Sediment.</title>
        <authorList>
            <person name="Zhou Z."/>
            <person name="Liu Y."/>
            <person name="Xu W."/>
            <person name="Pan J."/>
            <person name="Luo Z.H."/>
            <person name="Li M."/>
        </authorList>
    </citation>
    <scope>NUCLEOTIDE SEQUENCE [LARGE SCALE GENOMIC DNA]</scope>
    <source>
        <strain evidence="3">SpSt-1233</strain>
    </source>
</reference>
<sequence length="85" mass="9346">MRIDSLLKALCLVKTRSLARKGCETGNVRINGAAVKPSREAAAGDIIEVRKPGHSLVVELLEMPGVQVSKKDAPRYYRVVRETKT</sequence>
<organism evidence="3">
    <name type="scientific">Eiseniibacteriota bacterium</name>
    <dbReference type="NCBI Taxonomy" id="2212470"/>
    <lineage>
        <taxon>Bacteria</taxon>
        <taxon>Candidatus Eiseniibacteriota</taxon>
    </lineage>
</organism>
<proteinExistence type="predicted"/>
<keyword evidence="1" id="KW-0694">RNA-binding</keyword>
<dbReference type="EMBL" id="DSEC01000434">
    <property type="protein sequence ID" value="HER44028.1"/>
    <property type="molecule type" value="Genomic_DNA"/>
</dbReference>
<dbReference type="Proteomes" id="UP000886069">
    <property type="component" value="Unassembled WGS sequence"/>
</dbReference>
<dbReference type="CDD" id="cd00165">
    <property type="entry name" value="S4"/>
    <property type="match status" value="1"/>
</dbReference>
<evidence type="ECO:0000313" key="3">
    <source>
        <dbReference type="EMBL" id="HER44028.1"/>
    </source>
</evidence>
<dbReference type="PROSITE" id="PS50889">
    <property type="entry name" value="S4"/>
    <property type="match status" value="1"/>
</dbReference>
<feature type="domain" description="RNA-binding S4" evidence="2">
    <location>
        <begin position="1"/>
        <end position="62"/>
    </location>
</feature>
<comment type="caution">
    <text evidence="3">The sequence shown here is derived from an EMBL/GenBank/DDBJ whole genome shotgun (WGS) entry which is preliminary data.</text>
</comment>
<dbReference type="AlphaFoldDB" id="A0A7V2F3Z3"/>